<dbReference type="EMBL" id="FNZH01000002">
    <property type="protein sequence ID" value="SEJ19726.1"/>
    <property type="molecule type" value="Genomic_DNA"/>
</dbReference>
<dbReference type="Proteomes" id="UP000199403">
    <property type="component" value="Unassembled WGS sequence"/>
</dbReference>
<name>A0A1H6WV60_9BACT</name>
<accession>A0A1H6WV60</accession>
<sequence>MKHFIEFFYRVNRSALHPVLDDNDDKDDHAD</sequence>
<gene>
    <name evidence="1" type="ORF">SAMN05192553_102869</name>
</gene>
<protein>
    <submittedName>
        <fullName evidence="1">Uncharacterized protein</fullName>
    </submittedName>
</protein>
<dbReference type="STRING" id="1416801.SAMN05192553_102869"/>
<keyword evidence="2" id="KW-1185">Reference proteome</keyword>
<proteinExistence type="predicted"/>
<dbReference type="AlphaFoldDB" id="A0A1H6WV60"/>
<evidence type="ECO:0000313" key="2">
    <source>
        <dbReference type="Proteomes" id="UP000199403"/>
    </source>
</evidence>
<organism evidence="1 2">
    <name type="scientific">Cyclobacterium xiamenense</name>
    <dbReference type="NCBI Taxonomy" id="1297121"/>
    <lineage>
        <taxon>Bacteria</taxon>
        <taxon>Pseudomonadati</taxon>
        <taxon>Bacteroidota</taxon>
        <taxon>Cytophagia</taxon>
        <taxon>Cytophagales</taxon>
        <taxon>Cyclobacteriaceae</taxon>
        <taxon>Cyclobacterium</taxon>
    </lineage>
</organism>
<evidence type="ECO:0000313" key="1">
    <source>
        <dbReference type="EMBL" id="SEJ19726.1"/>
    </source>
</evidence>
<reference evidence="2" key="1">
    <citation type="submission" date="2016-10" db="EMBL/GenBank/DDBJ databases">
        <authorList>
            <person name="Varghese N."/>
            <person name="Submissions S."/>
        </authorList>
    </citation>
    <scope>NUCLEOTIDE SEQUENCE [LARGE SCALE GENOMIC DNA]</scope>
    <source>
        <strain evidence="2">IBRC-M 10761</strain>
    </source>
</reference>